<protein>
    <recommendedName>
        <fullName evidence="10">Peptidyl-prolyl cis-trans isomerase</fullName>
        <ecNumber evidence="10">5.2.1.8</ecNumber>
    </recommendedName>
</protein>
<evidence type="ECO:0000256" key="7">
    <source>
        <dbReference type="ARBA" id="ARBA00023235"/>
    </source>
</evidence>
<dbReference type="EC" id="5.2.1.8" evidence="10"/>
<dbReference type="GO" id="GO:0005737">
    <property type="term" value="C:cytoplasm"/>
    <property type="evidence" value="ECO:0007669"/>
    <property type="project" value="UniProtKB-SubCell"/>
</dbReference>
<sequence length="140" mass="14983">MPIKKGDTVRVHYTGTLADGTVFDSSRERDPLEFTLGKGMLIPGFEAAVEGHEAGETVTVTIPPDQAYGDADPELVFTVARAQVPSHIPLEAGVPLQLSNEQGQMDVTITEVGADEITLDANHPLAGKELTFEIEIVEAK</sequence>
<comment type="function">
    <text evidence="8">Also involved in hydrogenase metallocenter assembly, probably by participating in the nickel insertion step. This function in hydrogenase biosynthesis requires chaperone activity and the presence of the metal-binding domain, but not PPIase activity.</text>
</comment>
<keyword evidence="5 9" id="KW-0697">Rotamase</keyword>
<accession>A0A109W3Z0</accession>
<evidence type="ECO:0000256" key="10">
    <source>
        <dbReference type="RuleBase" id="RU003915"/>
    </source>
</evidence>
<evidence type="ECO:0000256" key="4">
    <source>
        <dbReference type="ARBA" id="ARBA00022490"/>
    </source>
</evidence>
<dbReference type="PANTHER" id="PTHR47861">
    <property type="entry name" value="FKBP-TYPE PEPTIDYL-PROLYL CIS-TRANS ISOMERASE SLYD"/>
    <property type="match status" value="1"/>
</dbReference>
<evidence type="ECO:0000256" key="9">
    <source>
        <dbReference type="PROSITE-ProRule" id="PRU00277"/>
    </source>
</evidence>
<dbReference type="AlphaFoldDB" id="A0A109W3Z0"/>
<proteinExistence type="inferred from homology"/>
<dbReference type="GO" id="GO:0042026">
    <property type="term" value="P:protein refolding"/>
    <property type="evidence" value="ECO:0007669"/>
    <property type="project" value="UniProtKB-ARBA"/>
</dbReference>
<dbReference type="RefSeq" id="WP_062251895.1">
    <property type="nucleotide sequence ID" value="NZ_CP014229.1"/>
</dbReference>
<evidence type="ECO:0000313" key="12">
    <source>
        <dbReference type="EMBL" id="AMD89524.1"/>
    </source>
</evidence>
<dbReference type="PROSITE" id="PS50059">
    <property type="entry name" value="FKBP_PPIASE"/>
    <property type="match status" value="1"/>
</dbReference>
<dbReference type="SUPFAM" id="SSF54534">
    <property type="entry name" value="FKBP-like"/>
    <property type="match status" value="1"/>
</dbReference>
<dbReference type="InterPro" id="IPR046357">
    <property type="entry name" value="PPIase_dom_sf"/>
</dbReference>
<evidence type="ECO:0000256" key="3">
    <source>
        <dbReference type="ARBA" id="ARBA00006577"/>
    </source>
</evidence>
<evidence type="ECO:0000256" key="5">
    <source>
        <dbReference type="ARBA" id="ARBA00023110"/>
    </source>
</evidence>
<reference evidence="13" key="1">
    <citation type="submission" date="2016-02" db="EMBL/GenBank/DDBJ databases">
        <authorList>
            <person name="Holder M.E."/>
            <person name="Ajami N.J."/>
            <person name="Petrosino J.F."/>
        </authorList>
    </citation>
    <scope>NUCLEOTIDE SEQUENCE [LARGE SCALE GENOMIC DNA]</scope>
    <source>
        <strain evidence="13">CCUG 45958</strain>
    </source>
</reference>
<evidence type="ECO:0000259" key="11">
    <source>
        <dbReference type="PROSITE" id="PS50059"/>
    </source>
</evidence>
<evidence type="ECO:0000256" key="1">
    <source>
        <dbReference type="ARBA" id="ARBA00000971"/>
    </source>
</evidence>
<keyword evidence="7 9" id="KW-0413">Isomerase</keyword>
<dbReference type="Pfam" id="PF00254">
    <property type="entry name" value="FKBP_C"/>
    <property type="match status" value="1"/>
</dbReference>
<dbReference type="KEGG" id="dfi:AXF13_05005"/>
<keyword evidence="4" id="KW-0963">Cytoplasm</keyword>
<name>A0A109W3Z0_9BACT</name>
<dbReference type="GO" id="GO:0003755">
    <property type="term" value="F:peptidyl-prolyl cis-trans isomerase activity"/>
    <property type="evidence" value="ECO:0007669"/>
    <property type="project" value="UniProtKB-UniRule"/>
</dbReference>
<dbReference type="Gene3D" id="3.10.50.40">
    <property type="match status" value="1"/>
</dbReference>
<evidence type="ECO:0000313" key="13">
    <source>
        <dbReference type="Proteomes" id="UP000069241"/>
    </source>
</evidence>
<organism evidence="12 13">
    <name type="scientific">Desulfovibrio fairfieldensis</name>
    <dbReference type="NCBI Taxonomy" id="44742"/>
    <lineage>
        <taxon>Bacteria</taxon>
        <taxon>Pseudomonadati</taxon>
        <taxon>Thermodesulfobacteriota</taxon>
        <taxon>Desulfovibrionia</taxon>
        <taxon>Desulfovibrionales</taxon>
        <taxon>Desulfovibrionaceae</taxon>
        <taxon>Desulfovibrio</taxon>
    </lineage>
</organism>
<dbReference type="STRING" id="44742.AXF13_05005"/>
<keyword evidence="13" id="KW-1185">Reference proteome</keyword>
<evidence type="ECO:0000256" key="2">
    <source>
        <dbReference type="ARBA" id="ARBA00004496"/>
    </source>
</evidence>
<dbReference type="EMBL" id="CP014229">
    <property type="protein sequence ID" value="AMD89524.1"/>
    <property type="molecule type" value="Genomic_DNA"/>
</dbReference>
<comment type="subcellular location">
    <subcellularLocation>
        <location evidence="2">Cytoplasm</location>
    </subcellularLocation>
</comment>
<dbReference type="PANTHER" id="PTHR47861:SF3">
    <property type="entry name" value="FKBP-TYPE PEPTIDYL-PROLYL CIS-TRANS ISOMERASE SLYD"/>
    <property type="match status" value="1"/>
</dbReference>
<comment type="catalytic activity">
    <reaction evidence="1 9 10">
        <text>[protein]-peptidylproline (omega=180) = [protein]-peptidylproline (omega=0)</text>
        <dbReference type="Rhea" id="RHEA:16237"/>
        <dbReference type="Rhea" id="RHEA-COMP:10747"/>
        <dbReference type="Rhea" id="RHEA-COMP:10748"/>
        <dbReference type="ChEBI" id="CHEBI:83833"/>
        <dbReference type="ChEBI" id="CHEBI:83834"/>
        <dbReference type="EC" id="5.2.1.8"/>
    </reaction>
</comment>
<comment type="similarity">
    <text evidence="3 10">Belongs to the FKBP-type PPIase family.</text>
</comment>
<keyword evidence="6" id="KW-0143">Chaperone</keyword>
<dbReference type="Proteomes" id="UP000069241">
    <property type="component" value="Chromosome"/>
</dbReference>
<dbReference type="InterPro" id="IPR001179">
    <property type="entry name" value="PPIase_FKBP_dom"/>
</dbReference>
<evidence type="ECO:0000256" key="8">
    <source>
        <dbReference type="ARBA" id="ARBA00037071"/>
    </source>
</evidence>
<gene>
    <name evidence="12" type="ORF">AXF13_05005</name>
</gene>
<evidence type="ECO:0000256" key="6">
    <source>
        <dbReference type="ARBA" id="ARBA00023186"/>
    </source>
</evidence>
<feature type="domain" description="PPIase FKBP-type" evidence="11">
    <location>
        <begin position="6"/>
        <end position="100"/>
    </location>
</feature>